<organism evidence="2 3">
    <name type="scientific">SAR92 bacterium BACL26 MAG-121220-bin70</name>
    <dbReference type="NCBI Taxonomy" id="1655626"/>
    <lineage>
        <taxon>Bacteria</taxon>
        <taxon>Pseudomonadati</taxon>
        <taxon>Pseudomonadota</taxon>
        <taxon>Gammaproteobacteria</taxon>
        <taxon>Cellvibrionales</taxon>
        <taxon>Porticoccaceae</taxon>
        <taxon>SAR92 clade</taxon>
    </lineage>
</organism>
<gene>
    <name evidence="2" type="ORF">ABS24_00955</name>
</gene>
<sequence length="132" mass="13986">MNPTLFKIIAIMPGIALLQNAFLFLVQPSKVVADLGMPLLDGIGRSTQLADLGAFFVFSATLIIYGVIKSKSGCLRAVALLLGIAAVLRVLAWVAHGADLATTFIAVEIVLVVWLVASAAYMDKLVQAEENS</sequence>
<proteinExistence type="predicted"/>
<reference evidence="2 3" key="1">
    <citation type="submission" date="2015-10" db="EMBL/GenBank/DDBJ databases">
        <title>Metagenome-Assembled Genomes uncover a global brackish microbiome.</title>
        <authorList>
            <person name="Hugerth L.W."/>
            <person name="Larsson J."/>
            <person name="Alneberg J."/>
            <person name="Lindh M.V."/>
            <person name="Legrand C."/>
            <person name="Pinhassi J."/>
            <person name="Andersson A.F."/>
        </authorList>
    </citation>
    <scope>NUCLEOTIDE SEQUENCE [LARGE SCALE GENOMIC DNA]</scope>
    <source>
        <strain evidence="2">BACL26 MAG-121220-bin70</strain>
    </source>
</reference>
<evidence type="ECO:0000256" key="1">
    <source>
        <dbReference type="SAM" id="Phobius"/>
    </source>
</evidence>
<comment type="caution">
    <text evidence="2">The sequence shown here is derived from an EMBL/GenBank/DDBJ whole genome shotgun (WGS) entry which is preliminary data.</text>
</comment>
<evidence type="ECO:0008006" key="4">
    <source>
        <dbReference type="Google" id="ProtNLM"/>
    </source>
</evidence>
<keyword evidence="1" id="KW-0812">Transmembrane</keyword>
<feature type="transmembrane region" description="Helical" evidence="1">
    <location>
        <begin position="49"/>
        <end position="68"/>
    </location>
</feature>
<dbReference type="Proteomes" id="UP000051213">
    <property type="component" value="Unassembled WGS sequence"/>
</dbReference>
<dbReference type="EMBL" id="LICA01000293">
    <property type="protein sequence ID" value="KRO92924.1"/>
    <property type="molecule type" value="Genomic_DNA"/>
</dbReference>
<dbReference type="AlphaFoldDB" id="A0A0R2U0T9"/>
<accession>A0A0R2U0T9</accession>
<feature type="transmembrane region" description="Helical" evidence="1">
    <location>
        <begin position="75"/>
        <end position="95"/>
    </location>
</feature>
<feature type="transmembrane region" description="Helical" evidence="1">
    <location>
        <begin position="101"/>
        <end position="122"/>
    </location>
</feature>
<keyword evidence="1" id="KW-1133">Transmembrane helix</keyword>
<evidence type="ECO:0000313" key="3">
    <source>
        <dbReference type="Proteomes" id="UP000051213"/>
    </source>
</evidence>
<keyword evidence="1" id="KW-0472">Membrane</keyword>
<name>A0A0R2U0T9_9GAMM</name>
<protein>
    <recommendedName>
        <fullName evidence="4">DUF4345 domain-containing protein</fullName>
    </recommendedName>
</protein>
<evidence type="ECO:0000313" key="2">
    <source>
        <dbReference type="EMBL" id="KRO92924.1"/>
    </source>
</evidence>